<feature type="transmembrane region" description="Helical" evidence="2">
    <location>
        <begin position="379"/>
        <end position="409"/>
    </location>
</feature>
<dbReference type="OrthoDB" id="121140at2"/>
<feature type="compositionally biased region" description="Pro residues" evidence="1">
    <location>
        <begin position="442"/>
        <end position="453"/>
    </location>
</feature>
<evidence type="ECO:0000313" key="4">
    <source>
        <dbReference type="EMBL" id="PYC66469.1"/>
    </source>
</evidence>
<dbReference type="Proteomes" id="UP000248039">
    <property type="component" value="Unassembled WGS sequence"/>
</dbReference>
<feature type="domain" description="DUF7847" evidence="3">
    <location>
        <begin position="182"/>
        <end position="409"/>
    </location>
</feature>
<dbReference type="PANTHER" id="PTHR33133:SF1">
    <property type="entry name" value="EXPRESSED PROTEIN-RELATED"/>
    <property type="match status" value="1"/>
</dbReference>
<gene>
    <name evidence="4" type="ORF">C7C46_31275</name>
</gene>
<feature type="transmembrane region" description="Helical" evidence="2">
    <location>
        <begin position="231"/>
        <end position="254"/>
    </location>
</feature>
<feature type="compositionally biased region" description="Pro residues" evidence="1">
    <location>
        <begin position="38"/>
        <end position="51"/>
    </location>
</feature>
<accession>A0A2V4NHB6</accession>
<organism evidence="4 5">
    <name type="scientific">Streptomyces tateyamensis</name>
    <dbReference type="NCBI Taxonomy" id="565073"/>
    <lineage>
        <taxon>Bacteria</taxon>
        <taxon>Bacillati</taxon>
        <taxon>Actinomycetota</taxon>
        <taxon>Actinomycetes</taxon>
        <taxon>Kitasatosporales</taxon>
        <taxon>Streptomycetaceae</taxon>
        <taxon>Streptomyces</taxon>
    </lineage>
</organism>
<feature type="transmembrane region" description="Helical" evidence="2">
    <location>
        <begin position="274"/>
        <end position="296"/>
    </location>
</feature>
<sequence>MTDTPGWVSPSSSGPEPEDVRPPADTPAGTDRPSDSPAAPPASPVAPPAAPPYQGAYGTPGGYGGAPVPPQRPGGWNPPPGWGQPQQPGWGQQPQWGQSQPQWGGQQPQWGQPQWGVRPTSPKPGVIPLRPLGVGEILDGSISTARKHWRTVLPLSLVVAVISQTAATALNWAQLNGSNNIAALVGGLAGLLVSLVAGLIVTALLTIVVSRAIIGEPVSVGTAWQAARGQLWRLVGLSLMVTLITGGLMAVVLVPTVLLGTALTDTGSDSGNGALAALLIVFGALAAIVLGIWMYIRLSLAAPALMLERQGVFEAMRRSRRLVRGSWWRLFGINVVAVLLTSLLSGAIALPFRLLSGSGGTAGGPFAGLVPDPNNPPSLVSLVIVAIGGVLAATLTTPFKSGIAVLLYVDQRIRREALDLELARAAGLPEYGGTGWADQQPPQYPPTQYPPYSGPHGVA</sequence>
<evidence type="ECO:0000313" key="5">
    <source>
        <dbReference type="Proteomes" id="UP000248039"/>
    </source>
</evidence>
<dbReference type="RefSeq" id="WP_110673306.1">
    <property type="nucleotide sequence ID" value="NZ_PYBW01000174.1"/>
</dbReference>
<reference evidence="4 5" key="1">
    <citation type="submission" date="2018-03" db="EMBL/GenBank/DDBJ databases">
        <title>Bioinformatic expansion and discovery of thiopeptide antibiotics.</title>
        <authorList>
            <person name="Schwalen C.J."/>
            <person name="Hudson G.A."/>
            <person name="Mitchell D.A."/>
        </authorList>
    </citation>
    <scope>NUCLEOTIDE SEQUENCE [LARGE SCALE GENOMIC DNA]</scope>
    <source>
        <strain evidence="4 5">ATCC 21389</strain>
    </source>
</reference>
<name>A0A2V4NHB6_9ACTN</name>
<evidence type="ECO:0000256" key="2">
    <source>
        <dbReference type="SAM" id="Phobius"/>
    </source>
</evidence>
<feature type="region of interest" description="Disordered" evidence="1">
    <location>
        <begin position="433"/>
        <end position="459"/>
    </location>
</feature>
<comment type="caution">
    <text evidence="4">The sequence shown here is derived from an EMBL/GenBank/DDBJ whole genome shotgun (WGS) entry which is preliminary data.</text>
</comment>
<dbReference type="Pfam" id="PF25231">
    <property type="entry name" value="DUF7847"/>
    <property type="match status" value="1"/>
</dbReference>
<keyword evidence="2" id="KW-0472">Membrane</keyword>
<feature type="transmembrane region" description="Helical" evidence="2">
    <location>
        <begin position="152"/>
        <end position="175"/>
    </location>
</feature>
<keyword evidence="2" id="KW-0812">Transmembrane</keyword>
<keyword evidence="2" id="KW-1133">Transmembrane helix</keyword>
<evidence type="ECO:0000259" key="3">
    <source>
        <dbReference type="Pfam" id="PF25231"/>
    </source>
</evidence>
<feature type="compositionally biased region" description="Low complexity" evidence="1">
    <location>
        <begin position="83"/>
        <end position="116"/>
    </location>
</feature>
<dbReference type="PANTHER" id="PTHR33133">
    <property type="entry name" value="OS08G0107100 PROTEIN-RELATED"/>
    <property type="match status" value="1"/>
</dbReference>
<dbReference type="EMBL" id="PYBW01000174">
    <property type="protein sequence ID" value="PYC66469.1"/>
    <property type="molecule type" value="Genomic_DNA"/>
</dbReference>
<dbReference type="InterPro" id="IPR057169">
    <property type="entry name" value="DUF7847"/>
</dbReference>
<feature type="compositionally biased region" description="Pro residues" evidence="1">
    <location>
        <begin position="67"/>
        <end position="82"/>
    </location>
</feature>
<keyword evidence="5" id="KW-1185">Reference proteome</keyword>
<feature type="transmembrane region" description="Helical" evidence="2">
    <location>
        <begin position="327"/>
        <end position="350"/>
    </location>
</feature>
<dbReference type="AlphaFoldDB" id="A0A2V4NHB6"/>
<proteinExistence type="predicted"/>
<feature type="compositionally biased region" description="Polar residues" evidence="1">
    <location>
        <begin position="1"/>
        <end position="14"/>
    </location>
</feature>
<protein>
    <recommendedName>
        <fullName evidence="3">DUF7847 domain-containing protein</fullName>
    </recommendedName>
</protein>
<feature type="transmembrane region" description="Helical" evidence="2">
    <location>
        <begin position="181"/>
        <end position="210"/>
    </location>
</feature>
<feature type="region of interest" description="Disordered" evidence="1">
    <location>
        <begin position="1"/>
        <end position="127"/>
    </location>
</feature>
<evidence type="ECO:0000256" key="1">
    <source>
        <dbReference type="SAM" id="MobiDB-lite"/>
    </source>
</evidence>